<dbReference type="InParanoid" id="E9DWB4"/>
<dbReference type="EMBL" id="GL698478">
    <property type="protein sequence ID" value="EFY91964.1"/>
    <property type="molecule type" value="Genomic_DNA"/>
</dbReference>
<protein>
    <submittedName>
        <fullName evidence="2">Uncharacterized protein</fullName>
    </submittedName>
</protein>
<reference evidence="2 3" key="1">
    <citation type="journal article" date="2011" name="PLoS Genet.">
        <title>Genome sequencing and comparative transcriptomics of the model entomopathogenic fungi Metarhizium anisopliae and M. acridum.</title>
        <authorList>
            <person name="Gao Q."/>
            <person name="Jin K."/>
            <person name="Ying S.H."/>
            <person name="Zhang Y."/>
            <person name="Xiao G."/>
            <person name="Shang Y."/>
            <person name="Duan Z."/>
            <person name="Hu X."/>
            <person name="Xie X.Q."/>
            <person name="Zhou G."/>
            <person name="Peng G."/>
            <person name="Luo Z."/>
            <person name="Huang W."/>
            <person name="Wang B."/>
            <person name="Fang W."/>
            <person name="Wang S."/>
            <person name="Zhong Y."/>
            <person name="Ma L.J."/>
            <person name="St Leger R.J."/>
            <person name="Zhao G.P."/>
            <person name="Pei Y."/>
            <person name="Feng M.G."/>
            <person name="Xia Y."/>
            <person name="Wang C."/>
        </authorList>
    </citation>
    <scope>NUCLEOTIDE SEQUENCE [LARGE SCALE GENOMIC DNA]</scope>
    <source>
        <strain evidence="2 3">CQMa 102</strain>
    </source>
</reference>
<dbReference type="GeneID" id="19246223"/>
<evidence type="ECO:0000313" key="2">
    <source>
        <dbReference type="EMBL" id="EFY91964.1"/>
    </source>
</evidence>
<feature type="region of interest" description="Disordered" evidence="1">
    <location>
        <begin position="134"/>
        <end position="173"/>
    </location>
</feature>
<evidence type="ECO:0000256" key="1">
    <source>
        <dbReference type="SAM" id="MobiDB-lite"/>
    </source>
</evidence>
<keyword evidence="3" id="KW-1185">Reference proteome</keyword>
<dbReference type="Proteomes" id="UP000002499">
    <property type="component" value="Unassembled WGS sequence"/>
</dbReference>
<dbReference type="HOGENOM" id="CLU_1294676_0_0_1"/>
<name>E9DWB4_METAQ</name>
<organism evidence="3">
    <name type="scientific">Metarhizium acridum (strain CQMa 102)</name>
    <dbReference type="NCBI Taxonomy" id="655827"/>
    <lineage>
        <taxon>Eukaryota</taxon>
        <taxon>Fungi</taxon>
        <taxon>Dikarya</taxon>
        <taxon>Ascomycota</taxon>
        <taxon>Pezizomycotina</taxon>
        <taxon>Sordariomycetes</taxon>
        <taxon>Hypocreomycetidae</taxon>
        <taxon>Hypocreales</taxon>
        <taxon>Clavicipitaceae</taxon>
        <taxon>Metarhizium</taxon>
    </lineage>
</organism>
<sequence length="173" mass="19286">MARTKLSKEKLAQWHNAVHCNPRLSMEQQLRTNKEVTPSLVARVRASSTWVSCSMLLTRHPLPLSRAQGKTGPAKPNKDENIGGNHAQIPKIIVTTPDGKQCGLGDMPVWQKPRVSEEVSTMFVKWRAQESLSPLVGARSKTGKRTVKRKRAVPRVGDSEQPSQPPRGRKLWA</sequence>
<evidence type="ECO:0000313" key="3">
    <source>
        <dbReference type="Proteomes" id="UP000002499"/>
    </source>
</evidence>
<feature type="compositionally biased region" description="Basic residues" evidence="1">
    <location>
        <begin position="141"/>
        <end position="153"/>
    </location>
</feature>
<dbReference type="OrthoDB" id="10395285at2759"/>
<dbReference type="KEGG" id="maw:19246223"/>
<dbReference type="AlphaFoldDB" id="E9DWB4"/>
<gene>
    <name evidence="2" type="ORF">MAC_01912</name>
</gene>
<feature type="region of interest" description="Disordered" evidence="1">
    <location>
        <begin position="64"/>
        <end position="84"/>
    </location>
</feature>
<proteinExistence type="predicted"/>
<accession>E9DWB4</accession>